<evidence type="ECO:0000256" key="2">
    <source>
        <dbReference type="SAM" id="Phobius"/>
    </source>
</evidence>
<keyword evidence="2" id="KW-0472">Membrane</keyword>
<feature type="transmembrane region" description="Helical" evidence="2">
    <location>
        <begin position="112"/>
        <end position="139"/>
    </location>
</feature>
<dbReference type="Proteomes" id="UP001295684">
    <property type="component" value="Unassembled WGS sequence"/>
</dbReference>
<proteinExistence type="predicted"/>
<keyword evidence="2" id="KW-1133">Transmembrane helix</keyword>
<feature type="transmembrane region" description="Helical" evidence="2">
    <location>
        <begin position="12"/>
        <end position="33"/>
    </location>
</feature>
<dbReference type="AlphaFoldDB" id="A0AAD2D6N0"/>
<organism evidence="3 4">
    <name type="scientific">Euplotes crassus</name>
    <dbReference type="NCBI Taxonomy" id="5936"/>
    <lineage>
        <taxon>Eukaryota</taxon>
        <taxon>Sar</taxon>
        <taxon>Alveolata</taxon>
        <taxon>Ciliophora</taxon>
        <taxon>Intramacronucleata</taxon>
        <taxon>Spirotrichea</taxon>
        <taxon>Hypotrichia</taxon>
        <taxon>Euplotida</taxon>
        <taxon>Euplotidae</taxon>
        <taxon>Moneuplotes</taxon>
    </lineage>
</organism>
<feature type="transmembrane region" description="Helical" evidence="2">
    <location>
        <begin position="82"/>
        <end position="100"/>
    </location>
</feature>
<reference evidence="3" key="1">
    <citation type="submission" date="2023-07" db="EMBL/GenBank/DDBJ databases">
        <authorList>
            <consortium name="AG Swart"/>
            <person name="Singh M."/>
            <person name="Singh A."/>
            <person name="Seah K."/>
            <person name="Emmerich C."/>
        </authorList>
    </citation>
    <scope>NUCLEOTIDE SEQUENCE</scope>
    <source>
        <strain evidence="3">DP1</strain>
    </source>
</reference>
<evidence type="ECO:0000313" key="4">
    <source>
        <dbReference type="Proteomes" id="UP001295684"/>
    </source>
</evidence>
<name>A0AAD2D6N0_EUPCR</name>
<comment type="caution">
    <text evidence="3">The sequence shown here is derived from an EMBL/GenBank/DDBJ whole genome shotgun (WGS) entry which is preliminary data.</text>
</comment>
<evidence type="ECO:0000313" key="3">
    <source>
        <dbReference type="EMBL" id="CAI2382627.1"/>
    </source>
</evidence>
<accession>A0AAD2D6N0</accession>
<sequence>MCVELPCTKGGCCFYTYFHMIYDAVFVSFFVWIQYTIARDWIYWDNARHKYHSFITLDYIFVYLSFRFAAFNLKDLLYESRGGVWLCSFFAGILGIWGLVKYIKYGASAKLNLLIIILIILSLILLLVFIFLSVFWLCFDKSDKDAEKQKLRDGVMSDQFRRYGDAPKANKIPSSPTKTDDIL</sequence>
<keyword evidence="4" id="KW-1185">Reference proteome</keyword>
<gene>
    <name evidence="3" type="ORF">ECRASSUSDP1_LOCUS24105</name>
</gene>
<evidence type="ECO:0000256" key="1">
    <source>
        <dbReference type="SAM" id="MobiDB-lite"/>
    </source>
</evidence>
<dbReference type="EMBL" id="CAMPGE010024810">
    <property type="protein sequence ID" value="CAI2382627.1"/>
    <property type="molecule type" value="Genomic_DNA"/>
</dbReference>
<protein>
    <submittedName>
        <fullName evidence="3">Uncharacterized protein</fullName>
    </submittedName>
</protein>
<feature type="region of interest" description="Disordered" evidence="1">
    <location>
        <begin position="162"/>
        <end position="183"/>
    </location>
</feature>
<keyword evidence="2" id="KW-0812">Transmembrane</keyword>
<feature type="transmembrane region" description="Helical" evidence="2">
    <location>
        <begin position="53"/>
        <end position="70"/>
    </location>
</feature>